<keyword evidence="2" id="KW-0802">TPR repeat</keyword>
<dbReference type="Gene3D" id="1.25.40.10">
    <property type="entry name" value="Tetratricopeptide repeat domain"/>
    <property type="match status" value="2"/>
</dbReference>
<evidence type="ECO:0000313" key="3">
    <source>
        <dbReference type="EMBL" id="CAF9907938.1"/>
    </source>
</evidence>
<organism evidence="3 4">
    <name type="scientific">Gomphillus americanus</name>
    <dbReference type="NCBI Taxonomy" id="1940652"/>
    <lineage>
        <taxon>Eukaryota</taxon>
        <taxon>Fungi</taxon>
        <taxon>Dikarya</taxon>
        <taxon>Ascomycota</taxon>
        <taxon>Pezizomycotina</taxon>
        <taxon>Lecanoromycetes</taxon>
        <taxon>OSLEUM clade</taxon>
        <taxon>Ostropomycetidae</taxon>
        <taxon>Ostropales</taxon>
        <taxon>Graphidaceae</taxon>
        <taxon>Gomphilloideae</taxon>
        <taxon>Gomphillus</taxon>
    </lineage>
</organism>
<keyword evidence="4" id="KW-1185">Reference proteome</keyword>
<accession>A0A8H3EM55</accession>
<dbReference type="Proteomes" id="UP000664169">
    <property type="component" value="Unassembled WGS sequence"/>
</dbReference>
<dbReference type="EMBL" id="CAJPDQ010000004">
    <property type="protein sequence ID" value="CAF9907938.1"/>
    <property type="molecule type" value="Genomic_DNA"/>
</dbReference>
<proteinExistence type="predicted"/>
<evidence type="ECO:0000256" key="2">
    <source>
        <dbReference type="ARBA" id="ARBA00022803"/>
    </source>
</evidence>
<gene>
    <name evidence="3" type="ORF">GOMPHAMPRED_006025</name>
</gene>
<dbReference type="PANTHER" id="PTHR45641:SF19">
    <property type="entry name" value="NEPHROCYSTIN-3"/>
    <property type="match status" value="1"/>
</dbReference>
<protein>
    <submittedName>
        <fullName evidence="3">Uncharacterized protein</fullName>
    </submittedName>
</protein>
<dbReference type="InterPro" id="IPR019734">
    <property type="entry name" value="TPR_rpt"/>
</dbReference>
<dbReference type="SUPFAM" id="SSF48452">
    <property type="entry name" value="TPR-like"/>
    <property type="match status" value="2"/>
</dbReference>
<dbReference type="Pfam" id="PF13424">
    <property type="entry name" value="TPR_12"/>
    <property type="match status" value="1"/>
</dbReference>
<comment type="caution">
    <text evidence="3">The sequence shown here is derived from an EMBL/GenBank/DDBJ whole genome shotgun (WGS) entry which is preliminary data.</text>
</comment>
<keyword evidence="1" id="KW-0677">Repeat</keyword>
<dbReference type="AlphaFoldDB" id="A0A8H3EM55"/>
<dbReference type="OrthoDB" id="423576at2759"/>
<dbReference type="PANTHER" id="PTHR45641">
    <property type="entry name" value="TETRATRICOPEPTIDE REPEAT PROTEIN (AFU_ORTHOLOGUE AFUA_6G03870)"/>
    <property type="match status" value="1"/>
</dbReference>
<dbReference type="Pfam" id="PF13181">
    <property type="entry name" value="TPR_8"/>
    <property type="match status" value="1"/>
</dbReference>
<name>A0A8H3EM55_9LECA</name>
<evidence type="ECO:0000256" key="1">
    <source>
        <dbReference type="ARBA" id="ARBA00022737"/>
    </source>
</evidence>
<dbReference type="InterPro" id="IPR011990">
    <property type="entry name" value="TPR-like_helical_dom_sf"/>
</dbReference>
<reference evidence="3" key="1">
    <citation type="submission" date="2021-03" db="EMBL/GenBank/DDBJ databases">
        <authorList>
            <person name="Tagirdzhanova G."/>
        </authorList>
    </citation>
    <scope>NUCLEOTIDE SEQUENCE</scope>
</reference>
<evidence type="ECO:0000313" key="4">
    <source>
        <dbReference type="Proteomes" id="UP000664169"/>
    </source>
</evidence>
<sequence length="402" mass="44932">MLRRILQLGRFYEGTKDYEKAEQYLSEALNSRHSFIQDDDDVALIDCQQHLAHVCAALGRTEFAEGLHLSIVNRRIAKLGLGHPSTILILGNFGFLLESNGKIEAAQAIAQKYLIPLLETGLLKIVRFGKYFSFGEDTNLGSLGQDHLFDNQTPATEEAARIWSVAIRKRRDNLSREALVKTLLLANEIAAASAEQTALCNAIEIASESASPRYVRAKYEHLNIFRRFQPPGDLESLAREVCDQTRLLKMRELALYSGAYARLLEAQGKHHEAFVLRRESYKVYTEDVGPEARITLASLSSLAWSAYSTGRIILSITLFEQATKRYAEVYGPNDRETAEVWHDFGTILQKTGNSNGQVQIRGSLQDLGVLSISSMLTGLMLCIGYSQDTSQKHRDHHSISIG</sequence>